<gene>
    <name evidence="1" type="ORF">FGM00_09755</name>
</gene>
<organism evidence="1 2">
    <name type="scientific">Aggregatimonas sangjinii</name>
    <dbReference type="NCBI Taxonomy" id="2583587"/>
    <lineage>
        <taxon>Bacteria</taxon>
        <taxon>Pseudomonadati</taxon>
        <taxon>Bacteroidota</taxon>
        <taxon>Flavobacteriia</taxon>
        <taxon>Flavobacteriales</taxon>
        <taxon>Flavobacteriaceae</taxon>
        <taxon>Aggregatimonas</taxon>
    </lineage>
</organism>
<dbReference type="KEGG" id="asag:FGM00_09755"/>
<dbReference type="RefSeq" id="WP_138852728.1">
    <property type="nucleotide sequence ID" value="NZ_CP040710.1"/>
</dbReference>
<protein>
    <recommendedName>
        <fullName evidence="3">Lipoprotein</fullName>
    </recommendedName>
</protein>
<evidence type="ECO:0000313" key="1">
    <source>
        <dbReference type="EMBL" id="QCX00383.1"/>
    </source>
</evidence>
<dbReference type="AlphaFoldDB" id="A0A5B7STK8"/>
<sequence>MKKILFLLLVTATTSCIMLQEKGIAFKITNNSGSAITGVKIATSENLDSITFEHIAKRDSREGFLSMKNNKTDGSYTLAFKDRDGNVKGVSTGYYTNGNSLDSYIRFEIQKDTTLVKFGEFP</sequence>
<name>A0A5B7STK8_9FLAO</name>
<accession>A0A5B7STK8</accession>
<evidence type="ECO:0008006" key="3">
    <source>
        <dbReference type="Google" id="ProtNLM"/>
    </source>
</evidence>
<evidence type="ECO:0000313" key="2">
    <source>
        <dbReference type="Proteomes" id="UP000310017"/>
    </source>
</evidence>
<reference evidence="1 2" key="1">
    <citation type="submission" date="2019-05" db="EMBL/GenBank/DDBJ databases">
        <title>Genome sequencing of F202Z8.</title>
        <authorList>
            <person name="Kwon Y.M."/>
        </authorList>
    </citation>
    <scope>NUCLEOTIDE SEQUENCE [LARGE SCALE GENOMIC DNA]</scope>
    <source>
        <strain evidence="1 2">F202Z8</strain>
    </source>
</reference>
<dbReference type="EMBL" id="CP040710">
    <property type="protein sequence ID" value="QCX00383.1"/>
    <property type="molecule type" value="Genomic_DNA"/>
</dbReference>
<dbReference type="Proteomes" id="UP000310017">
    <property type="component" value="Chromosome"/>
</dbReference>
<keyword evidence="2" id="KW-1185">Reference proteome</keyword>
<dbReference type="PROSITE" id="PS51257">
    <property type="entry name" value="PROKAR_LIPOPROTEIN"/>
    <property type="match status" value="1"/>
</dbReference>
<dbReference type="OrthoDB" id="1179573at2"/>
<proteinExistence type="predicted"/>